<dbReference type="VEuPathDB" id="FungiDB:F503_00095"/>
<gene>
    <name evidence="1" type="ORF">F503_00095</name>
</gene>
<name>S3BZQ7_OPHP1</name>
<accession>S3BZQ7</accession>
<keyword evidence="2" id="KW-1185">Reference proteome</keyword>
<sequence>MRFPACQTVFDENGTTLSPKESDASQSKREGKTLLLRKQIGNSTAWIPHKHRMDTLVGTAETAWRQCKMDVRYQDDAGIGGCNHTRQKIIGDTDDGERRRSAVLHLCMPLAVKVHWNSALHAYQSKSKSHSTRCKLRESWCRLAFAVAKLVGTRASRVSTTVYQYGVECGLTVETPTGINTEQERRVYLVTERNMPLCTLEGNAQSITPCRSRIHDKSAVSFWHYRQASRQEGGFRPVSKHVLVVFGSEALPRRAAVHSGVCARNGCAARKSSHNDS</sequence>
<protein>
    <submittedName>
        <fullName evidence="1">Uncharacterized protein</fullName>
    </submittedName>
</protein>
<evidence type="ECO:0000313" key="2">
    <source>
        <dbReference type="Proteomes" id="UP000016923"/>
    </source>
</evidence>
<dbReference type="EMBL" id="KE148158">
    <property type="protein sequence ID" value="EPE04941.1"/>
    <property type="molecule type" value="Genomic_DNA"/>
</dbReference>
<reference evidence="1 2" key="1">
    <citation type="journal article" date="2013" name="BMC Genomics">
        <title>The genome and transcriptome of the pine saprophyte Ophiostoma piceae, and a comparison with the bark beetle-associated pine pathogen Grosmannia clavigera.</title>
        <authorList>
            <person name="Haridas S."/>
            <person name="Wang Y."/>
            <person name="Lim L."/>
            <person name="Massoumi Alamouti S."/>
            <person name="Jackman S."/>
            <person name="Docking R."/>
            <person name="Robertson G."/>
            <person name="Birol I."/>
            <person name="Bohlmann J."/>
            <person name="Breuil C."/>
        </authorList>
    </citation>
    <scope>NUCLEOTIDE SEQUENCE [LARGE SCALE GENOMIC DNA]</scope>
    <source>
        <strain evidence="1 2">UAMH 11346</strain>
    </source>
</reference>
<evidence type="ECO:0000313" key="1">
    <source>
        <dbReference type="EMBL" id="EPE04941.1"/>
    </source>
</evidence>
<organism evidence="1 2">
    <name type="scientific">Ophiostoma piceae (strain UAMH 11346)</name>
    <name type="common">Sap stain fungus</name>
    <dbReference type="NCBI Taxonomy" id="1262450"/>
    <lineage>
        <taxon>Eukaryota</taxon>
        <taxon>Fungi</taxon>
        <taxon>Dikarya</taxon>
        <taxon>Ascomycota</taxon>
        <taxon>Pezizomycotina</taxon>
        <taxon>Sordariomycetes</taxon>
        <taxon>Sordariomycetidae</taxon>
        <taxon>Ophiostomatales</taxon>
        <taxon>Ophiostomataceae</taxon>
        <taxon>Ophiostoma</taxon>
    </lineage>
</organism>
<dbReference type="Proteomes" id="UP000016923">
    <property type="component" value="Unassembled WGS sequence"/>
</dbReference>
<dbReference type="AlphaFoldDB" id="S3BZQ7"/>
<dbReference type="HOGENOM" id="CLU_1005094_0_0_1"/>
<proteinExistence type="predicted"/>